<evidence type="ECO:0000313" key="8">
    <source>
        <dbReference type="EMBL" id="PYE86317.1"/>
    </source>
</evidence>
<feature type="transmembrane region" description="Helical" evidence="5">
    <location>
        <begin position="270"/>
        <end position="291"/>
    </location>
</feature>
<dbReference type="GO" id="GO:0008137">
    <property type="term" value="F:NADH dehydrogenase (ubiquinone) activity"/>
    <property type="evidence" value="ECO:0007669"/>
    <property type="project" value="InterPro"/>
</dbReference>
<dbReference type="GO" id="GO:0042773">
    <property type="term" value="P:ATP synthesis coupled electron transport"/>
    <property type="evidence" value="ECO:0007669"/>
    <property type="project" value="InterPro"/>
</dbReference>
<dbReference type="OrthoDB" id="9811718at2"/>
<comment type="caution">
    <text evidence="8">The sequence shown here is derived from an EMBL/GenBank/DDBJ whole genome shotgun (WGS) entry which is preliminary data.</text>
</comment>
<keyword evidence="2 5" id="KW-0812">Transmembrane</keyword>
<dbReference type="NCBIfam" id="TIGR01770">
    <property type="entry name" value="NDH_I_N"/>
    <property type="match status" value="1"/>
</dbReference>
<keyword evidence="5" id="KW-0830">Ubiquinone</keyword>
<dbReference type="GO" id="GO:0012505">
    <property type="term" value="C:endomembrane system"/>
    <property type="evidence" value="ECO:0007669"/>
    <property type="project" value="UniProtKB-SubCell"/>
</dbReference>
<dbReference type="InterPro" id="IPR001750">
    <property type="entry name" value="ND/Mrp_TM"/>
</dbReference>
<evidence type="ECO:0000256" key="3">
    <source>
        <dbReference type="ARBA" id="ARBA00022989"/>
    </source>
</evidence>
<evidence type="ECO:0000256" key="6">
    <source>
        <dbReference type="RuleBase" id="RU000320"/>
    </source>
</evidence>
<feature type="transmembrane region" description="Helical" evidence="5">
    <location>
        <begin position="393"/>
        <end position="423"/>
    </location>
</feature>
<dbReference type="Proteomes" id="UP000247454">
    <property type="component" value="Unassembled WGS sequence"/>
</dbReference>
<dbReference type="PANTHER" id="PTHR22773">
    <property type="entry name" value="NADH DEHYDROGENASE"/>
    <property type="match status" value="1"/>
</dbReference>
<dbReference type="HAMAP" id="MF_00445">
    <property type="entry name" value="NDH1_NuoN_1"/>
    <property type="match status" value="1"/>
</dbReference>
<evidence type="ECO:0000259" key="7">
    <source>
        <dbReference type="Pfam" id="PF00361"/>
    </source>
</evidence>
<keyword evidence="9" id="KW-1185">Reference proteome</keyword>
<organism evidence="8 9">
    <name type="scientific">Phyllobacterium leguminum</name>
    <dbReference type="NCBI Taxonomy" id="314237"/>
    <lineage>
        <taxon>Bacteria</taxon>
        <taxon>Pseudomonadati</taxon>
        <taxon>Pseudomonadota</taxon>
        <taxon>Alphaproteobacteria</taxon>
        <taxon>Hyphomicrobiales</taxon>
        <taxon>Phyllobacteriaceae</taxon>
        <taxon>Phyllobacterium</taxon>
    </lineage>
</organism>
<dbReference type="Pfam" id="PF00361">
    <property type="entry name" value="Proton_antipo_M"/>
    <property type="match status" value="1"/>
</dbReference>
<keyword evidence="5" id="KW-1278">Translocase</keyword>
<dbReference type="NCBIfam" id="NF004440">
    <property type="entry name" value="PRK05777.1-3"/>
    <property type="match status" value="1"/>
</dbReference>
<dbReference type="EMBL" id="QJTF01000028">
    <property type="protein sequence ID" value="PYE86317.1"/>
    <property type="molecule type" value="Genomic_DNA"/>
</dbReference>
<name>A0A318T2T6_9HYPH</name>
<evidence type="ECO:0000256" key="5">
    <source>
        <dbReference type="HAMAP-Rule" id="MF_00445"/>
    </source>
</evidence>
<keyword evidence="5" id="KW-0520">NAD</keyword>
<evidence type="ECO:0000256" key="2">
    <source>
        <dbReference type="ARBA" id="ARBA00022692"/>
    </source>
</evidence>
<evidence type="ECO:0000313" key="9">
    <source>
        <dbReference type="Proteomes" id="UP000247454"/>
    </source>
</evidence>
<comment type="subunit">
    <text evidence="5">NDH-1 is composed of 14 different subunits. Subunits NuoA, H, J, K, L, M, N constitute the membrane sector of the complex.</text>
</comment>
<feature type="transmembrane region" description="Helical" evidence="5">
    <location>
        <begin position="77"/>
        <end position="97"/>
    </location>
</feature>
<feature type="transmembrane region" description="Helical" evidence="5">
    <location>
        <begin position="38"/>
        <end position="57"/>
    </location>
</feature>
<dbReference type="EC" id="7.1.1.-" evidence="5"/>
<evidence type="ECO:0000256" key="4">
    <source>
        <dbReference type="ARBA" id="ARBA00023136"/>
    </source>
</evidence>
<sequence length="478" mass="50550">MQTDLIAQLTLMAPELLLGLGALALLMVGVFAGERASALVSGLAVLVMLAALALVVFCPADGKAFGDAIINDGFGRFMKVLTLIGSIVTLIMSMGFAKEEKFDRFEFPVLVVLATLGMLLMVSANNMLTLYLGLELQSLALYVLAAFNRDSVKSTEAGLKYFVLGALSSGMLLYGISLIYGFTGHIGFGEITAALKGGEPQLGLIFGLVFLLAGLAFKISAVPFHMWTPDVYEGAPTPVTAFLAAAPKMAAMALVVRVTMGAFGSVTHDWQQVIIFISIASMLLGAFAAIGQHNIKRLMAYSSISHMGYALVGLAAGTAVGVRGVAIYMLIYLVMTLGTFAFILAMRGKNGNLERIDDLAGLSRTNPVMATIMTIFLFSLAGIPPLAGFWAKWYVFLAAVQAGLYPLAVIGVVASVIGAFYYLRLIKLMWFDEPAGGFVPVTGSLRLVLGASGAFVLFYVLIGGPIATMAEAAAKSFF</sequence>
<gene>
    <name evidence="5" type="primary">nuoN</name>
    <name evidence="8" type="ORF">C7477_12819</name>
</gene>
<dbReference type="GO" id="GO:0005886">
    <property type="term" value="C:plasma membrane"/>
    <property type="evidence" value="ECO:0007669"/>
    <property type="project" value="UniProtKB-SubCell"/>
</dbReference>
<feature type="transmembrane region" description="Helical" evidence="5">
    <location>
        <begin position="6"/>
        <end position="31"/>
    </location>
</feature>
<dbReference type="AlphaFoldDB" id="A0A318T2T6"/>
<keyword evidence="5" id="KW-1003">Cell membrane</keyword>
<feature type="transmembrane region" description="Helical" evidence="5">
    <location>
        <begin position="367"/>
        <end position="387"/>
    </location>
</feature>
<feature type="transmembrane region" description="Helical" evidence="5">
    <location>
        <begin position="444"/>
        <end position="462"/>
    </location>
</feature>
<dbReference type="GO" id="GO:0048038">
    <property type="term" value="F:quinone binding"/>
    <property type="evidence" value="ECO:0007669"/>
    <property type="project" value="UniProtKB-KW"/>
</dbReference>
<comment type="function">
    <text evidence="5">NDH-1 shuttles electrons from NADH, via FMN and iron-sulfur (Fe-S) centers, to quinones in the respiratory chain. The immediate electron acceptor for the enzyme in this species is believed to be ubiquinone. Couples the redox reaction to proton translocation (for every two electrons transferred, four hydrogen ions are translocated across the cytoplasmic membrane), and thus conserves the redox energy in a proton gradient.</text>
</comment>
<feature type="transmembrane region" description="Helical" evidence="5">
    <location>
        <begin position="202"/>
        <end position="227"/>
    </location>
</feature>
<feature type="transmembrane region" description="Helical" evidence="5">
    <location>
        <begin position="298"/>
        <end position="319"/>
    </location>
</feature>
<accession>A0A318T2T6</accession>
<comment type="subcellular location">
    <subcellularLocation>
        <location evidence="5">Cell membrane</location>
        <topology evidence="5">Multi-pass membrane protein</topology>
    </subcellularLocation>
    <subcellularLocation>
        <location evidence="1">Endomembrane system</location>
        <topology evidence="1">Multi-pass membrane protein</topology>
    </subcellularLocation>
    <subcellularLocation>
        <location evidence="6">Membrane</location>
        <topology evidence="6">Multi-pass membrane protein</topology>
    </subcellularLocation>
</comment>
<feature type="domain" description="NADH:quinone oxidoreductase/Mrp antiporter transmembrane" evidence="7">
    <location>
        <begin position="124"/>
        <end position="418"/>
    </location>
</feature>
<evidence type="ECO:0000256" key="1">
    <source>
        <dbReference type="ARBA" id="ARBA00004127"/>
    </source>
</evidence>
<dbReference type="RefSeq" id="WP_110754321.1">
    <property type="nucleotide sequence ID" value="NZ_QJTF01000028.1"/>
</dbReference>
<keyword evidence="5" id="KW-0813">Transport</keyword>
<dbReference type="GO" id="GO:0050136">
    <property type="term" value="F:NADH dehydrogenase (quinone) (non-electrogenic) activity"/>
    <property type="evidence" value="ECO:0007669"/>
    <property type="project" value="UniProtKB-UniRule"/>
</dbReference>
<keyword evidence="5" id="KW-0874">Quinone</keyword>
<feature type="transmembrane region" description="Helical" evidence="5">
    <location>
        <begin position="159"/>
        <end position="182"/>
    </location>
</feature>
<feature type="transmembrane region" description="Helical" evidence="5">
    <location>
        <begin position="325"/>
        <end position="346"/>
    </location>
</feature>
<reference evidence="8 9" key="1">
    <citation type="submission" date="2018-06" db="EMBL/GenBank/DDBJ databases">
        <title>Genomic Encyclopedia of Type Strains, Phase III (KMG-III): the genomes of soil and plant-associated and newly described type strains.</title>
        <authorList>
            <person name="Whitman W."/>
        </authorList>
    </citation>
    <scope>NUCLEOTIDE SEQUENCE [LARGE SCALE GENOMIC DNA]</scope>
    <source>
        <strain evidence="8 9">ORS 1419</strain>
    </source>
</reference>
<keyword evidence="4 5" id="KW-0472">Membrane</keyword>
<comment type="similarity">
    <text evidence="5">Belongs to the complex I subunit 2 family.</text>
</comment>
<comment type="catalytic activity">
    <reaction evidence="5">
        <text>a quinone + NADH + 5 H(+)(in) = a quinol + NAD(+) + 4 H(+)(out)</text>
        <dbReference type="Rhea" id="RHEA:57888"/>
        <dbReference type="ChEBI" id="CHEBI:15378"/>
        <dbReference type="ChEBI" id="CHEBI:24646"/>
        <dbReference type="ChEBI" id="CHEBI:57540"/>
        <dbReference type="ChEBI" id="CHEBI:57945"/>
        <dbReference type="ChEBI" id="CHEBI:132124"/>
    </reaction>
</comment>
<keyword evidence="3 5" id="KW-1133">Transmembrane helix</keyword>
<feature type="transmembrane region" description="Helical" evidence="5">
    <location>
        <begin position="104"/>
        <end position="122"/>
    </location>
</feature>
<protein>
    <recommendedName>
        <fullName evidence="5">NADH-quinone oxidoreductase subunit N</fullName>
        <ecNumber evidence="5">7.1.1.-</ecNumber>
    </recommendedName>
    <alternativeName>
        <fullName evidence="5">NADH dehydrogenase I subunit N</fullName>
    </alternativeName>
    <alternativeName>
        <fullName evidence="5">NDH-1 subunit N</fullName>
    </alternativeName>
</protein>
<dbReference type="PRINTS" id="PR01434">
    <property type="entry name" value="NADHDHGNASE5"/>
</dbReference>
<dbReference type="InterPro" id="IPR010096">
    <property type="entry name" value="NADH-Q_OxRdtase_suN/2"/>
</dbReference>
<proteinExistence type="inferred from homology"/>